<dbReference type="NCBIfam" id="NF042433">
    <property type="entry name" value="CitmalDyn_Leptosp"/>
    <property type="match status" value="1"/>
</dbReference>
<dbReference type="InterPro" id="IPR013785">
    <property type="entry name" value="Aldolase_TIM"/>
</dbReference>
<dbReference type="GO" id="GO:0009098">
    <property type="term" value="P:L-leucine biosynthetic process"/>
    <property type="evidence" value="ECO:0007669"/>
    <property type="project" value="InterPro"/>
</dbReference>
<dbReference type="InterPro" id="IPR050073">
    <property type="entry name" value="2-IPM_HCS-like"/>
</dbReference>
<evidence type="ECO:0000313" key="8">
    <source>
        <dbReference type="Proteomes" id="UP000297453"/>
    </source>
</evidence>
<dbReference type="InterPro" id="IPR013709">
    <property type="entry name" value="2-isopropylmalate_synth_dimer"/>
</dbReference>
<keyword evidence="8" id="KW-1185">Reference proteome</keyword>
<evidence type="ECO:0000256" key="2">
    <source>
        <dbReference type="ARBA" id="ARBA00022679"/>
    </source>
</evidence>
<dbReference type="Gene3D" id="3.30.160.740">
    <property type="match status" value="1"/>
</dbReference>
<dbReference type="Pfam" id="PF00682">
    <property type="entry name" value="HMGL-like"/>
    <property type="match status" value="1"/>
</dbReference>
<dbReference type="PANTHER" id="PTHR10277">
    <property type="entry name" value="HOMOCITRATE SYNTHASE-RELATED"/>
    <property type="match status" value="1"/>
</dbReference>
<evidence type="ECO:0000256" key="1">
    <source>
        <dbReference type="ARBA" id="ARBA00022605"/>
    </source>
</evidence>
<organism evidence="7 8">
    <name type="scientific">Leptospira semungkisensis</name>
    <dbReference type="NCBI Taxonomy" id="2484985"/>
    <lineage>
        <taxon>Bacteria</taxon>
        <taxon>Pseudomonadati</taxon>
        <taxon>Spirochaetota</taxon>
        <taxon>Spirochaetia</taxon>
        <taxon>Leptospirales</taxon>
        <taxon>Leptospiraceae</taxon>
        <taxon>Leptospira</taxon>
    </lineage>
</organism>
<keyword evidence="1" id="KW-0028">Amino-acid biosynthesis</keyword>
<keyword evidence="2 5" id="KW-0808">Transferase</keyword>
<dbReference type="RefSeq" id="WP_135589172.1">
    <property type="nucleotide sequence ID" value="NZ_RQEP01000019.1"/>
</dbReference>
<evidence type="ECO:0000256" key="3">
    <source>
        <dbReference type="ARBA" id="ARBA00023211"/>
    </source>
</evidence>
<dbReference type="Gene3D" id="3.30.160.340">
    <property type="match status" value="1"/>
</dbReference>
<dbReference type="Pfam" id="PF08502">
    <property type="entry name" value="LeuA_dimer"/>
    <property type="match status" value="1"/>
</dbReference>
<feature type="domain" description="Pyruvate carboxyltransferase" evidence="6">
    <location>
        <begin position="8"/>
        <end position="269"/>
    </location>
</feature>
<dbReference type="SMART" id="SM00917">
    <property type="entry name" value="LeuA_dimer"/>
    <property type="match status" value="1"/>
</dbReference>
<dbReference type="Gene3D" id="3.20.20.70">
    <property type="entry name" value="Aldolase class I"/>
    <property type="match status" value="1"/>
</dbReference>
<comment type="caution">
    <text evidence="7">The sequence shown here is derived from an EMBL/GenBank/DDBJ whole genome shotgun (WGS) entry which is preliminary data.</text>
</comment>
<gene>
    <name evidence="7" type="ORF">EHO59_14445</name>
</gene>
<proteinExistence type="inferred from homology"/>
<evidence type="ECO:0000259" key="6">
    <source>
        <dbReference type="PROSITE" id="PS50991"/>
    </source>
</evidence>
<dbReference type="Pfam" id="PF22617">
    <property type="entry name" value="HCS_D2"/>
    <property type="match status" value="1"/>
</dbReference>
<sequence>MKEQRSKVQILDVTLRDGEQTRGVSFSASEKLNIAKFLLQNLKVDRVEIASARVSQGELESVRRIMEWANSESVGDRIEILGFVDSHKSVDWILASGAKTLNLLTKGSLKHLEGQLKKSPREHFEEVSETISYAKKNGLEVNIYLEDWSNGYLNSKEYVLDFVSHLSNEPLGKIFLPDTLGVLAPEETYAGISLLTQKYPELHFEFHGHNDYDLSVANCLFAVKAGAKGLHVSVNGLGERAGNSPLEAVITALHDKAGIHTGVDEKAITEASRLVEVFSGKRISANRPVVGEDVFTQTAGVHADGDKKGNLYANPILPERFGRKRSYALGKLAGKASISENLKQLGLVLSPEVEKKVLEKVIELGDKNKTITPEDLPFIIADVSGSSGSQSALKIIDCKINSGLGIRPKAFVALELNGKQYSEEGEGDGGYDAFMSALANIATKAGISIPRLVDYEVRIPPGGKTDALVETMITWNKAVENHEEENFKTIGVHSDQTIAAVLATEKMLNLILQAWQT</sequence>
<dbReference type="InterPro" id="IPR054691">
    <property type="entry name" value="LeuA/HCS_post-cat"/>
</dbReference>
<evidence type="ECO:0000256" key="5">
    <source>
        <dbReference type="RuleBase" id="RU003523"/>
    </source>
</evidence>
<dbReference type="PROSITE" id="PS50991">
    <property type="entry name" value="PYR_CT"/>
    <property type="match status" value="1"/>
</dbReference>
<keyword evidence="4" id="KW-0100">Branched-chain amino acid biosynthesis</keyword>
<evidence type="ECO:0000313" key="7">
    <source>
        <dbReference type="EMBL" id="TGJ99079.1"/>
    </source>
</evidence>
<dbReference type="EMBL" id="RQEP01000019">
    <property type="protein sequence ID" value="TGJ99079.1"/>
    <property type="molecule type" value="Genomic_DNA"/>
</dbReference>
<dbReference type="InterPro" id="IPR002034">
    <property type="entry name" value="AIPM/Hcit_synth_CS"/>
</dbReference>
<keyword evidence="3" id="KW-0464">Manganese</keyword>
<dbReference type="InterPro" id="IPR036230">
    <property type="entry name" value="LeuA_allosteric_dom_sf"/>
</dbReference>
<dbReference type="SUPFAM" id="SSF110921">
    <property type="entry name" value="2-isopropylmalate synthase LeuA, allosteric (dimerisation) domain"/>
    <property type="match status" value="1"/>
</dbReference>
<dbReference type="InterPro" id="IPR054907">
    <property type="entry name" value="CitmalSynth_CimA"/>
</dbReference>
<dbReference type="Proteomes" id="UP000297453">
    <property type="component" value="Unassembled WGS sequence"/>
</dbReference>
<dbReference type="GO" id="GO:0003852">
    <property type="term" value="F:2-isopropylmalate synthase activity"/>
    <property type="evidence" value="ECO:0007669"/>
    <property type="project" value="InterPro"/>
</dbReference>
<protein>
    <submittedName>
        <fullName evidence="7">2-isopropylmalate synthase</fullName>
    </submittedName>
</protein>
<reference evidence="7" key="1">
    <citation type="journal article" date="2019" name="PLoS Negl. Trop. Dis.">
        <title>Revisiting the worldwide diversity of Leptospira species in the environment.</title>
        <authorList>
            <person name="Vincent A.T."/>
            <person name="Schiettekatte O."/>
            <person name="Bourhy P."/>
            <person name="Veyrier F.J."/>
            <person name="Picardeau M."/>
        </authorList>
    </citation>
    <scope>NUCLEOTIDE SEQUENCE [LARGE SCALE GENOMIC DNA]</scope>
    <source>
        <strain evidence="7">SSS9</strain>
    </source>
</reference>
<name>A0A4R9FM42_9LEPT</name>
<dbReference type="PANTHER" id="PTHR10277:SF57">
    <property type="entry name" value="(R)-CITRAMALATE SYNTHASE CIMA"/>
    <property type="match status" value="1"/>
</dbReference>
<dbReference type="InterPro" id="IPR000891">
    <property type="entry name" value="PYR_CT"/>
</dbReference>
<comment type="similarity">
    <text evidence="5">Belongs to the alpha-IPM synthase/homocitrate synthase family.</text>
</comment>
<evidence type="ECO:0000256" key="4">
    <source>
        <dbReference type="ARBA" id="ARBA00023304"/>
    </source>
</evidence>
<dbReference type="FunFam" id="3.30.160.340:FF:000001">
    <property type="entry name" value="2-isopropylmalate synthase"/>
    <property type="match status" value="1"/>
</dbReference>
<dbReference type="AlphaFoldDB" id="A0A4R9FM42"/>
<dbReference type="OrthoDB" id="9804858at2"/>
<dbReference type="PROSITE" id="PS00815">
    <property type="entry name" value="AIPM_HOMOCIT_SYNTH_1"/>
    <property type="match status" value="1"/>
</dbReference>
<accession>A0A4R9FM42</accession>
<dbReference type="SUPFAM" id="SSF51569">
    <property type="entry name" value="Aldolase"/>
    <property type="match status" value="1"/>
</dbReference>